<sequence>MTLDQLRVFLAVAGLEHVTRAAQALHMTQSAVSAAIAALESRHDVRLFDRVGRNIALTDAGRRFVPHARAVIQQADAAAGALADLGSGIGGTLRVQASQTVASYWLPRHLVRYRILHPQVALEFVPGNTTTVVAAVMDGSADLGVVEGSVTAPELIAEAVAEDGLVVLVGCAHPWADGRLLTLADLGDTDWVLREGGSGTRLAFDADLHRLGLDHGKLSVVLELPTNEACIAAVEVGSVATVLSRRAAAPHLAQGLVAEARFDLPPRVFSAIRHRDRHQGRAAAALCALLRTGG</sequence>
<reference evidence="6 7" key="1">
    <citation type="submission" date="2017-01" db="EMBL/GenBank/DDBJ databases">
        <authorList>
            <person name="Mah S.A."/>
            <person name="Swanson W.J."/>
            <person name="Moy G.W."/>
            <person name="Vacquier V.D."/>
        </authorList>
    </citation>
    <scope>NUCLEOTIDE SEQUENCE [LARGE SCALE GENOMIC DNA]</scope>
    <source>
        <strain evidence="6 7">DSM 26375</strain>
    </source>
</reference>
<protein>
    <submittedName>
        <fullName evidence="6">Transcriptional regulator, LysR family</fullName>
    </submittedName>
</protein>
<dbReference type="EMBL" id="FTOT01000006">
    <property type="protein sequence ID" value="SIT13945.1"/>
    <property type="molecule type" value="Genomic_DNA"/>
</dbReference>
<dbReference type="FunFam" id="1.10.10.10:FF:000001">
    <property type="entry name" value="LysR family transcriptional regulator"/>
    <property type="match status" value="1"/>
</dbReference>
<dbReference type="InterPro" id="IPR000847">
    <property type="entry name" value="LysR_HTH_N"/>
</dbReference>
<comment type="similarity">
    <text evidence="1">Belongs to the LysR transcriptional regulatory family.</text>
</comment>
<dbReference type="Gene3D" id="1.10.10.10">
    <property type="entry name" value="Winged helix-like DNA-binding domain superfamily/Winged helix DNA-binding domain"/>
    <property type="match status" value="1"/>
</dbReference>
<keyword evidence="4" id="KW-0804">Transcription</keyword>
<dbReference type="AlphaFoldDB" id="A0A1N7PTS6"/>
<dbReference type="SUPFAM" id="SSF46785">
    <property type="entry name" value="Winged helix' DNA-binding domain"/>
    <property type="match status" value="1"/>
</dbReference>
<dbReference type="OrthoDB" id="9803735at2"/>
<dbReference type="Pfam" id="PF00126">
    <property type="entry name" value="HTH_1"/>
    <property type="match status" value="1"/>
</dbReference>
<evidence type="ECO:0000256" key="1">
    <source>
        <dbReference type="ARBA" id="ARBA00009437"/>
    </source>
</evidence>
<evidence type="ECO:0000256" key="3">
    <source>
        <dbReference type="ARBA" id="ARBA00023125"/>
    </source>
</evidence>
<dbReference type="InterPro" id="IPR005119">
    <property type="entry name" value="LysR_subst-bd"/>
</dbReference>
<keyword evidence="2" id="KW-0805">Transcription regulation</keyword>
<keyword evidence="7" id="KW-1185">Reference proteome</keyword>
<dbReference type="InterPro" id="IPR036390">
    <property type="entry name" value="WH_DNA-bd_sf"/>
</dbReference>
<evidence type="ECO:0000256" key="2">
    <source>
        <dbReference type="ARBA" id="ARBA00023015"/>
    </source>
</evidence>
<name>A0A1N7PTS6_9RHOB</name>
<accession>A0A1N7PTS6</accession>
<evidence type="ECO:0000313" key="7">
    <source>
        <dbReference type="Proteomes" id="UP000186141"/>
    </source>
</evidence>
<feature type="domain" description="HTH lysR-type" evidence="5">
    <location>
        <begin position="1"/>
        <end position="58"/>
    </location>
</feature>
<dbReference type="PROSITE" id="PS50931">
    <property type="entry name" value="HTH_LYSR"/>
    <property type="match status" value="1"/>
</dbReference>
<dbReference type="STRING" id="1086013.SAMN05421774_106128"/>
<proteinExistence type="inferred from homology"/>
<dbReference type="Pfam" id="PF03466">
    <property type="entry name" value="LysR_substrate"/>
    <property type="match status" value="1"/>
</dbReference>
<dbReference type="SUPFAM" id="SSF53850">
    <property type="entry name" value="Periplasmic binding protein-like II"/>
    <property type="match status" value="1"/>
</dbReference>
<keyword evidence="3" id="KW-0238">DNA-binding</keyword>
<dbReference type="InterPro" id="IPR036388">
    <property type="entry name" value="WH-like_DNA-bd_sf"/>
</dbReference>
<evidence type="ECO:0000259" key="5">
    <source>
        <dbReference type="PROSITE" id="PS50931"/>
    </source>
</evidence>
<organism evidence="6 7">
    <name type="scientific">Gemmobacter megaterium</name>
    <dbReference type="NCBI Taxonomy" id="1086013"/>
    <lineage>
        <taxon>Bacteria</taxon>
        <taxon>Pseudomonadati</taxon>
        <taxon>Pseudomonadota</taxon>
        <taxon>Alphaproteobacteria</taxon>
        <taxon>Rhodobacterales</taxon>
        <taxon>Paracoccaceae</taxon>
        <taxon>Gemmobacter</taxon>
    </lineage>
</organism>
<dbReference type="PANTHER" id="PTHR30126:SF39">
    <property type="entry name" value="HTH-TYPE TRANSCRIPTIONAL REGULATOR CYSL"/>
    <property type="match status" value="1"/>
</dbReference>
<gene>
    <name evidence="6" type="ORF">SAMN05421774_106128</name>
</gene>
<dbReference type="GO" id="GO:0003700">
    <property type="term" value="F:DNA-binding transcription factor activity"/>
    <property type="evidence" value="ECO:0007669"/>
    <property type="project" value="InterPro"/>
</dbReference>
<dbReference type="PANTHER" id="PTHR30126">
    <property type="entry name" value="HTH-TYPE TRANSCRIPTIONAL REGULATOR"/>
    <property type="match status" value="1"/>
</dbReference>
<dbReference type="PRINTS" id="PR00039">
    <property type="entry name" value="HTHLYSR"/>
</dbReference>
<dbReference type="RefSeq" id="WP_076532621.1">
    <property type="nucleotide sequence ID" value="NZ_BMEH01000006.1"/>
</dbReference>
<dbReference type="Gene3D" id="3.40.190.290">
    <property type="match status" value="1"/>
</dbReference>
<evidence type="ECO:0000313" key="6">
    <source>
        <dbReference type="EMBL" id="SIT13945.1"/>
    </source>
</evidence>
<evidence type="ECO:0000256" key="4">
    <source>
        <dbReference type="ARBA" id="ARBA00023163"/>
    </source>
</evidence>
<dbReference type="Proteomes" id="UP000186141">
    <property type="component" value="Unassembled WGS sequence"/>
</dbReference>
<dbReference type="GO" id="GO:0000976">
    <property type="term" value="F:transcription cis-regulatory region binding"/>
    <property type="evidence" value="ECO:0007669"/>
    <property type="project" value="TreeGrafter"/>
</dbReference>